<dbReference type="STRING" id="1397108.IMCC12053_288"/>
<protein>
    <submittedName>
        <fullName evidence="3">Uncharacterized protein</fullName>
    </submittedName>
</protein>
<proteinExistence type="predicted"/>
<evidence type="ECO:0000256" key="2">
    <source>
        <dbReference type="SAM" id="Phobius"/>
    </source>
</evidence>
<dbReference type="GO" id="GO:0042834">
    <property type="term" value="F:peptidoglycan binding"/>
    <property type="evidence" value="ECO:0007669"/>
    <property type="project" value="InterPro"/>
</dbReference>
<dbReference type="KEGG" id="cmar:IMCC12053_288"/>
<dbReference type="InterPro" id="IPR007730">
    <property type="entry name" value="SPOR-like_dom"/>
</dbReference>
<dbReference type="PATRIC" id="fig|1397108.4.peg.301"/>
<name>A0A0N9ZW92_9RHOB</name>
<dbReference type="Proteomes" id="UP000064920">
    <property type="component" value="Chromosome"/>
</dbReference>
<organism evidence="3 4">
    <name type="scientific">Celeribacter marinus</name>
    <dbReference type="NCBI Taxonomy" id="1397108"/>
    <lineage>
        <taxon>Bacteria</taxon>
        <taxon>Pseudomonadati</taxon>
        <taxon>Pseudomonadota</taxon>
        <taxon>Alphaproteobacteria</taxon>
        <taxon>Rhodobacterales</taxon>
        <taxon>Roseobacteraceae</taxon>
        <taxon>Celeribacter</taxon>
    </lineage>
</organism>
<evidence type="ECO:0000313" key="3">
    <source>
        <dbReference type="EMBL" id="ALI54238.1"/>
    </source>
</evidence>
<accession>A0A0N9ZW92</accession>
<feature type="compositionally biased region" description="Polar residues" evidence="1">
    <location>
        <begin position="1"/>
        <end position="14"/>
    </location>
</feature>
<feature type="region of interest" description="Disordered" evidence="1">
    <location>
        <begin position="1"/>
        <end position="61"/>
    </location>
</feature>
<keyword evidence="2" id="KW-0812">Transmembrane</keyword>
<dbReference type="Pfam" id="PF05036">
    <property type="entry name" value="SPOR"/>
    <property type="match status" value="1"/>
</dbReference>
<gene>
    <name evidence="3" type="ORF">IMCC12053_288</name>
</gene>
<dbReference type="InterPro" id="IPR036680">
    <property type="entry name" value="SPOR-like_sf"/>
</dbReference>
<sequence>MTQDFKSHQGTRSAQMDGYAAQPNYGHVPPQHGQPQYGGQPHAQYGAPRDPSGVHSEQQYAPQPAYHAPHLHAQHHAQYGSQFGAPEAGYADYDDGAVAQMPRLGVTQWAGAAVSLVLVLTIGVWGYKQMVRDVSGVPVIRALAGEARSIPDDPGGQLAMHQGLAVNSVTADGSAAAPADSLMLAPKPIALLDEDQPMGEIEPEATFVAYAPDTNAYAIEADDGLTQIAVEPDALELTDFEQVSAPLASGVDLGPDVSVSPMPKPRPVRLAAARAANATATDALPSLDGVAGDILAAIGATDEVDMASLGADTAIVQLGAFPKRESALIEWDRLSAKFSDFMDGKQRVVVEATSGGKPFYRLRAVGFANSDDSKRFCAALNAMNAACVPVARN</sequence>
<reference evidence="3 4" key="1">
    <citation type="submission" date="2015-05" db="EMBL/GenBank/DDBJ databases">
        <authorList>
            <person name="Wang D.B."/>
            <person name="Wang M."/>
        </authorList>
    </citation>
    <scope>NUCLEOTIDE SEQUENCE [LARGE SCALE GENOMIC DNA]</scope>
    <source>
        <strain evidence="3 4">IMCC 12053</strain>
    </source>
</reference>
<dbReference type="RefSeq" id="WP_062215011.1">
    <property type="nucleotide sequence ID" value="NZ_CP012023.1"/>
</dbReference>
<feature type="compositionally biased region" description="Low complexity" evidence="1">
    <location>
        <begin position="29"/>
        <end position="47"/>
    </location>
</feature>
<keyword evidence="4" id="KW-1185">Reference proteome</keyword>
<dbReference type="Gene3D" id="3.30.70.1070">
    <property type="entry name" value="Sporulation related repeat"/>
    <property type="match status" value="1"/>
</dbReference>
<keyword evidence="2" id="KW-1133">Transmembrane helix</keyword>
<dbReference type="EMBL" id="CP012023">
    <property type="protein sequence ID" value="ALI54238.1"/>
    <property type="molecule type" value="Genomic_DNA"/>
</dbReference>
<dbReference type="AlphaFoldDB" id="A0A0N9ZW92"/>
<feature type="transmembrane region" description="Helical" evidence="2">
    <location>
        <begin position="109"/>
        <end position="127"/>
    </location>
</feature>
<dbReference type="PROSITE" id="PS51724">
    <property type="entry name" value="SPOR"/>
    <property type="match status" value="1"/>
</dbReference>
<evidence type="ECO:0000256" key="1">
    <source>
        <dbReference type="SAM" id="MobiDB-lite"/>
    </source>
</evidence>
<keyword evidence="2" id="KW-0472">Membrane</keyword>
<dbReference type="OrthoDB" id="8479416at2"/>
<evidence type="ECO:0000313" key="4">
    <source>
        <dbReference type="Proteomes" id="UP000064920"/>
    </source>
</evidence>